<accession>A0A0C9NLZ5</accession>
<reference evidence="7 8" key="1">
    <citation type="submission" date="2014-08" db="EMBL/GenBank/DDBJ databases">
        <title>Whole genome shotgun sequence of Sphingomonas paucimobilis NBRC 13935.</title>
        <authorList>
            <person name="Hosoyama A."/>
            <person name="Hashimoto M."/>
            <person name="Hosoyama Y."/>
            <person name="Noguchi M."/>
            <person name="Uohara A."/>
            <person name="Ohji S."/>
            <person name="Katano-Makiyama Y."/>
            <person name="Ichikawa N."/>
            <person name="Kimura A."/>
            <person name="Yamazoe A."/>
            <person name="Fujita N."/>
        </authorList>
    </citation>
    <scope>NUCLEOTIDE SEQUENCE [LARGE SCALE GENOMIC DNA]</scope>
    <source>
        <strain evidence="7 8">NBRC 13935</strain>
    </source>
</reference>
<dbReference type="GO" id="GO:0016020">
    <property type="term" value="C:membrane"/>
    <property type="evidence" value="ECO:0007669"/>
    <property type="project" value="UniProtKB-SubCell"/>
</dbReference>
<feature type="transmembrane region" description="Helical" evidence="5">
    <location>
        <begin position="111"/>
        <end position="132"/>
    </location>
</feature>
<dbReference type="PANTHER" id="PTHR37422:SF13">
    <property type="entry name" value="LIPOPOLYSACCHARIDE BIOSYNTHESIS PROTEIN PA4999-RELATED"/>
    <property type="match status" value="1"/>
</dbReference>
<feature type="domain" description="O-antigen ligase-related" evidence="6">
    <location>
        <begin position="218"/>
        <end position="369"/>
    </location>
</feature>
<feature type="transmembrane region" description="Helical" evidence="5">
    <location>
        <begin position="392"/>
        <end position="409"/>
    </location>
</feature>
<dbReference type="AlphaFoldDB" id="A0A0C9NLZ5"/>
<feature type="transmembrane region" description="Helical" evidence="5">
    <location>
        <begin position="262"/>
        <end position="284"/>
    </location>
</feature>
<evidence type="ECO:0000256" key="2">
    <source>
        <dbReference type="ARBA" id="ARBA00022692"/>
    </source>
</evidence>
<dbReference type="Pfam" id="PF04932">
    <property type="entry name" value="Wzy_C"/>
    <property type="match status" value="1"/>
</dbReference>
<feature type="transmembrane region" description="Helical" evidence="5">
    <location>
        <begin position="415"/>
        <end position="433"/>
    </location>
</feature>
<gene>
    <name evidence="7" type="ORF">SP6_62_00610</name>
</gene>
<feature type="transmembrane region" description="Helical" evidence="5">
    <location>
        <begin position="209"/>
        <end position="226"/>
    </location>
</feature>
<name>A0A0C9NLZ5_SPHPI</name>
<protein>
    <submittedName>
        <fullName evidence="7">DNA, contig: SP662</fullName>
    </submittedName>
</protein>
<keyword evidence="3 5" id="KW-1133">Transmembrane helix</keyword>
<dbReference type="InterPro" id="IPR007016">
    <property type="entry name" value="O-antigen_ligase-rel_domated"/>
</dbReference>
<evidence type="ECO:0000313" key="7">
    <source>
        <dbReference type="EMBL" id="GAN15683.1"/>
    </source>
</evidence>
<dbReference type="EMBL" id="BBJS01000062">
    <property type="protein sequence ID" value="GAN15683.1"/>
    <property type="molecule type" value="Genomic_DNA"/>
</dbReference>
<comment type="subcellular location">
    <subcellularLocation>
        <location evidence="1">Membrane</location>
        <topology evidence="1">Multi-pass membrane protein</topology>
    </subcellularLocation>
</comment>
<feature type="transmembrane region" description="Helical" evidence="5">
    <location>
        <begin position="57"/>
        <end position="75"/>
    </location>
</feature>
<evidence type="ECO:0000313" key="8">
    <source>
        <dbReference type="Proteomes" id="UP000032025"/>
    </source>
</evidence>
<feature type="transmembrane region" description="Helical" evidence="5">
    <location>
        <begin position="144"/>
        <end position="164"/>
    </location>
</feature>
<evidence type="ECO:0000259" key="6">
    <source>
        <dbReference type="Pfam" id="PF04932"/>
    </source>
</evidence>
<sequence length="444" mass="47969">MPLAIPFLVFIGVLWVAGGASRADVAGQVVSRAAAWVALVTLIILGDRRSLIGDRQVLALLVATILLPLVQIIPLPPSWWSGLPGRGIFLEAATAAGMAQPWRPWAIVPSAAWNALFSLVVPLATYFLIAGFGRVGHLLMLRTLLILIVVSTVVGLMQFSGVNVDNPFVNGSGEVNGMFANHNHFALFIAMGCLLAPVWAFCESRKPGWQHPVALGLVSLFILTILSSGSRAGMIAGLIGVSGGFLVTQGDARKALRRYPRWVFPALIAATLVSVTGLVLLSVMSDRAMSIHRAMTVDVSQDMRSRALPVVLKMIREYFPVGSGFGGFDPIFRLHEPFALLKPTYFNHAHNDFLEIVLDAGLPGLILLMLAIGWWMWGSIDAWRSRGEDAGLRRTGSIMLLMVFAASVFDYPARTPIIMAVIVIAAIWLSGYARQSAASALRQP</sequence>
<proteinExistence type="predicted"/>
<keyword evidence="2 5" id="KW-0812">Transmembrane</keyword>
<evidence type="ECO:0000256" key="4">
    <source>
        <dbReference type="ARBA" id="ARBA00023136"/>
    </source>
</evidence>
<feature type="transmembrane region" description="Helical" evidence="5">
    <location>
        <begin position="29"/>
        <end position="45"/>
    </location>
</feature>
<organism evidence="7 8">
    <name type="scientific">Sphingomonas paucimobilis NBRC 13935</name>
    <dbReference type="NCBI Taxonomy" id="1219050"/>
    <lineage>
        <taxon>Bacteria</taxon>
        <taxon>Pseudomonadati</taxon>
        <taxon>Pseudomonadota</taxon>
        <taxon>Alphaproteobacteria</taxon>
        <taxon>Sphingomonadales</taxon>
        <taxon>Sphingomonadaceae</taxon>
        <taxon>Sphingomonas</taxon>
    </lineage>
</organism>
<keyword evidence="4 5" id="KW-0472">Membrane</keyword>
<dbReference type="InterPro" id="IPR051533">
    <property type="entry name" value="WaaL-like"/>
</dbReference>
<feature type="transmembrane region" description="Helical" evidence="5">
    <location>
        <begin position="232"/>
        <end position="250"/>
    </location>
</feature>
<evidence type="ECO:0000256" key="1">
    <source>
        <dbReference type="ARBA" id="ARBA00004141"/>
    </source>
</evidence>
<comment type="caution">
    <text evidence="7">The sequence shown here is derived from an EMBL/GenBank/DDBJ whole genome shotgun (WGS) entry which is preliminary data.</text>
</comment>
<evidence type="ECO:0000256" key="5">
    <source>
        <dbReference type="SAM" id="Phobius"/>
    </source>
</evidence>
<dbReference type="Proteomes" id="UP000032025">
    <property type="component" value="Unassembled WGS sequence"/>
</dbReference>
<dbReference type="PANTHER" id="PTHR37422">
    <property type="entry name" value="TEICHURONIC ACID BIOSYNTHESIS PROTEIN TUAE"/>
    <property type="match status" value="1"/>
</dbReference>
<keyword evidence="8" id="KW-1185">Reference proteome</keyword>
<feature type="transmembrane region" description="Helical" evidence="5">
    <location>
        <begin position="184"/>
        <end position="202"/>
    </location>
</feature>
<feature type="transmembrane region" description="Helical" evidence="5">
    <location>
        <begin position="360"/>
        <end position="380"/>
    </location>
</feature>
<evidence type="ECO:0000256" key="3">
    <source>
        <dbReference type="ARBA" id="ARBA00022989"/>
    </source>
</evidence>